<evidence type="ECO:0000313" key="2">
    <source>
        <dbReference type="EMBL" id="MCG4610607.1"/>
    </source>
</evidence>
<evidence type="ECO:0000313" key="3">
    <source>
        <dbReference type="Proteomes" id="UP001298681"/>
    </source>
</evidence>
<dbReference type="RefSeq" id="WP_087234799.1">
    <property type="nucleotide sequence ID" value="NZ_JAKNHQ010000007.1"/>
</dbReference>
<accession>A0ABS9MIG2</accession>
<comment type="caution">
    <text evidence="2">The sequence shown here is derived from an EMBL/GenBank/DDBJ whole genome shotgun (WGS) entry which is preliminary data.</text>
</comment>
<protein>
    <submittedName>
        <fullName evidence="2">DUF1540 domain-containing protein</fullName>
    </submittedName>
</protein>
<proteinExistence type="predicted"/>
<dbReference type="Proteomes" id="UP001298681">
    <property type="component" value="Unassembled WGS sequence"/>
</dbReference>
<evidence type="ECO:0000259" key="1">
    <source>
        <dbReference type="Pfam" id="PF07561"/>
    </source>
</evidence>
<reference evidence="2 3" key="1">
    <citation type="submission" date="2022-01" db="EMBL/GenBank/DDBJ databases">
        <title>Collection of gut derived symbiotic bacterial strains cultured from healthy donors.</title>
        <authorList>
            <person name="Lin H."/>
            <person name="Kohout C."/>
            <person name="Waligurski E."/>
            <person name="Pamer E.G."/>
        </authorList>
    </citation>
    <scope>NUCLEOTIDE SEQUENCE [LARGE SCALE GENOMIC DNA]</scope>
    <source>
        <strain evidence="2 3">DFI.7.58</strain>
    </source>
</reference>
<dbReference type="EMBL" id="JAKNHQ010000007">
    <property type="protein sequence ID" value="MCG4610607.1"/>
    <property type="molecule type" value="Genomic_DNA"/>
</dbReference>
<name>A0ABS9MIG2_9FIRM</name>
<feature type="domain" description="DUF1540" evidence="1">
    <location>
        <begin position="5"/>
        <end position="42"/>
    </location>
</feature>
<organism evidence="2 3">
    <name type="scientific">Anaeromassilibacillus senegalensis</name>
    <dbReference type="NCBI Taxonomy" id="1673717"/>
    <lineage>
        <taxon>Bacteria</taxon>
        <taxon>Bacillati</taxon>
        <taxon>Bacillota</taxon>
        <taxon>Clostridia</taxon>
        <taxon>Eubacteriales</taxon>
        <taxon>Acutalibacteraceae</taxon>
        <taxon>Anaeromassilibacillus</taxon>
    </lineage>
</organism>
<dbReference type="InterPro" id="IPR011437">
    <property type="entry name" value="DUF1540"/>
</dbReference>
<dbReference type="Pfam" id="PF07561">
    <property type="entry name" value="DUF1540"/>
    <property type="match status" value="2"/>
</dbReference>
<gene>
    <name evidence="2" type="ORF">L0P57_06630</name>
</gene>
<sequence length="110" mass="11609">MTNLRCTVTSCANNSQDCCCRPDIKVAGACACGCEQTCCSDFTGKSGSASNVSSCGCSNPNPSLHVRCEARNCIYNENNECIAENIHVADGSCGKADCKSQTECATFKMR</sequence>
<keyword evidence="3" id="KW-1185">Reference proteome</keyword>
<feature type="domain" description="DUF1540" evidence="1">
    <location>
        <begin position="66"/>
        <end position="107"/>
    </location>
</feature>